<dbReference type="AlphaFoldDB" id="H8Z0S3"/>
<reference evidence="2" key="1">
    <citation type="submission" date="2011-06" db="EMBL/GenBank/DDBJ databases">
        <authorList>
            <consortium name="US DOE Joint Genome Institute (JGI-PGF)"/>
            <person name="Lucas S."/>
            <person name="Han J."/>
            <person name="Lapidus A."/>
            <person name="Cheng J.-F."/>
            <person name="Goodwin L."/>
            <person name="Pitluck S."/>
            <person name="Peters L."/>
            <person name="Land M.L."/>
            <person name="Hauser L."/>
            <person name="Vogl K."/>
            <person name="Liu Z."/>
            <person name="Overmann J."/>
            <person name="Frigaard N.-U."/>
            <person name="Bryant D.A."/>
            <person name="Woyke T.J."/>
        </authorList>
    </citation>
    <scope>NUCLEOTIDE SEQUENCE [LARGE SCALE GENOMIC DNA]</scope>
    <source>
        <strain evidence="2">970</strain>
    </source>
</reference>
<keyword evidence="2" id="KW-1185">Reference proteome</keyword>
<name>H8Z0S3_9GAMM</name>
<sequence>MGLKHLANLREGLQRKLSHAQGGFRGIDEDAMRPSNSFQAEHRSESSIHDLRGFITKSEQMTLGSCSPLMATSLLKLLTGSLA</sequence>
<protein>
    <submittedName>
        <fullName evidence="1">Uncharacterized protein</fullName>
    </submittedName>
</protein>
<evidence type="ECO:0000313" key="2">
    <source>
        <dbReference type="Proteomes" id="UP000002964"/>
    </source>
</evidence>
<proteinExistence type="predicted"/>
<dbReference type="Proteomes" id="UP000002964">
    <property type="component" value="Unassembled WGS sequence"/>
</dbReference>
<dbReference type="HOGENOM" id="CLU_2541543_0_0_6"/>
<dbReference type="STRING" id="631362.Thi970DRAFT_01508"/>
<organism evidence="1 2">
    <name type="scientific">Thiorhodovibrio frisius</name>
    <dbReference type="NCBI Taxonomy" id="631362"/>
    <lineage>
        <taxon>Bacteria</taxon>
        <taxon>Pseudomonadati</taxon>
        <taxon>Pseudomonadota</taxon>
        <taxon>Gammaproteobacteria</taxon>
        <taxon>Chromatiales</taxon>
        <taxon>Chromatiaceae</taxon>
        <taxon>Thiorhodovibrio</taxon>
    </lineage>
</organism>
<gene>
    <name evidence="1" type="ORF">Thi970DRAFT_01508</name>
</gene>
<dbReference type="EMBL" id="JH603169">
    <property type="protein sequence ID" value="EIC21305.1"/>
    <property type="molecule type" value="Genomic_DNA"/>
</dbReference>
<evidence type="ECO:0000313" key="1">
    <source>
        <dbReference type="EMBL" id="EIC21305.1"/>
    </source>
</evidence>
<reference evidence="1 2" key="2">
    <citation type="submission" date="2011-11" db="EMBL/GenBank/DDBJ databases">
        <authorList>
            <consortium name="US DOE Joint Genome Institute"/>
            <person name="Lucas S."/>
            <person name="Han J."/>
            <person name="Lapidus A."/>
            <person name="Cheng J.-F."/>
            <person name="Goodwin L."/>
            <person name="Pitluck S."/>
            <person name="Peters L."/>
            <person name="Ovchinnikova G."/>
            <person name="Zhang X."/>
            <person name="Detter J.C."/>
            <person name="Han C."/>
            <person name="Tapia R."/>
            <person name="Land M."/>
            <person name="Hauser L."/>
            <person name="Kyrpides N."/>
            <person name="Ivanova N."/>
            <person name="Pagani I."/>
            <person name="Vogl K."/>
            <person name="Liu Z."/>
            <person name="Overmann J."/>
            <person name="Frigaard N.-U."/>
            <person name="Bryant D."/>
            <person name="Woyke T."/>
        </authorList>
    </citation>
    <scope>NUCLEOTIDE SEQUENCE [LARGE SCALE GENOMIC DNA]</scope>
    <source>
        <strain evidence="1 2">970</strain>
    </source>
</reference>
<accession>H8Z0S3</accession>